<name>A0A371E1I3_MUCPR</name>
<dbReference type="AlphaFoldDB" id="A0A371E1I3"/>
<dbReference type="Proteomes" id="UP000257109">
    <property type="component" value="Unassembled WGS sequence"/>
</dbReference>
<comment type="caution">
    <text evidence="1">The sequence shown here is derived from an EMBL/GenBank/DDBJ whole genome shotgun (WGS) entry which is preliminary data.</text>
</comment>
<proteinExistence type="predicted"/>
<evidence type="ECO:0000313" key="2">
    <source>
        <dbReference type="Proteomes" id="UP000257109"/>
    </source>
</evidence>
<evidence type="ECO:0000313" key="1">
    <source>
        <dbReference type="EMBL" id="RDX58643.1"/>
    </source>
</evidence>
<accession>A0A371E1I3</accession>
<gene>
    <name evidence="1" type="ORF">CR513_62027</name>
</gene>
<sequence length="74" mass="8651">MVLYPRGKGSEYVLPSFWIKGGRKRSVKKHMTMANDKWIGLADCYINIGIYFLYNSNNNKEAFSHHVESRKLIQ</sequence>
<organism evidence="1 2">
    <name type="scientific">Mucuna pruriens</name>
    <name type="common">Velvet bean</name>
    <name type="synonym">Dolichos pruriens</name>
    <dbReference type="NCBI Taxonomy" id="157652"/>
    <lineage>
        <taxon>Eukaryota</taxon>
        <taxon>Viridiplantae</taxon>
        <taxon>Streptophyta</taxon>
        <taxon>Embryophyta</taxon>
        <taxon>Tracheophyta</taxon>
        <taxon>Spermatophyta</taxon>
        <taxon>Magnoliopsida</taxon>
        <taxon>eudicotyledons</taxon>
        <taxon>Gunneridae</taxon>
        <taxon>Pentapetalae</taxon>
        <taxon>rosids</taxon>
        <taxon>fabids</taxon>
        <taxon>Fabales</taxon>
        <taxon>Fabaceae</taxon>
        <taxon>Papilionoideae</taxon>
        <taxon>50 kb inversion clade</taxon>
        <taxon>NPAAA clade</taxon>
        <taxon>indigoferoid/millettioid clade</taxon>
        <taxon>Phaseoleae</taxon>
        <taxon>Mucuna</taxon>
    </lineage>
</organism>
<reference evidence="1" key="1">
    <citation type="submission" date="2018-05" db="EMBL/GenBank/DDBJ databases">
        <title>Draft genome of Mucuna pruriens seed.</title>
        <authorList>
            <person name="Nnadi N.E."/>
            <person name="Vos R."/>
            <person name="Hasami M.H."/>
            <person name="Devisetty U.K."/>
            <person name="Aguiy J.C."/>
        </authorList>
    </citation>
    <scope>NUCLEOTIDE SEQUENCE [LARGE SCALE GENOMIC DNA]</scope>
    <source>
        <strain evidence="1">JCA_2017</strain>
    </source>
</reference>
<dbReference type="EMBL" id="QJKJ01017304">
    <property type="protein sequence ID" value="RDX58643.1"/>
    <property type="molecule type" value="Genomic_DNA"/>
</dbReference>
<feature type="non-terminal residue" evidence="1">
    <location>
        <position position="1"/>
    </location>
</feature>
<keyword evidence="2" id="KW-1185">Reference proteome</keyword>
<protein>
    <submittedName>
        <fullName evidence="1">Uncharacterized protein</fullName>
    </submittedName>
</protein>